<dbReference type="SUPFAM" id="SSF143517">
    <property type="entry name" value="TRCF domain-like"/>
    <property type="match status" value="1"/>
</dbReference>
<accession>A0ABU5L797</accession>
<dbReference type="NCBIfam" id="TIGR00580">
    <property type="entry name" value="mfd"/>
    <property type="match status" value="1"/>
</dbReference>
<keyword evidence="8 9" id="KW-0234">DNA repair</keyword>
<evidence type="ECO:0000313" key="12">
    <source>
        <dbReference type="EMBL" id="MDZ5762004.1"/>
    </source>
</evidence>
<feature type="domain" description="Helicase C-terminal" evidence="11">
    <location>
        <begin position="736"/>
        <end position="890"/>
    </location>
</feature>
<dbReference type="InterPro" id="IPR014001">
    <property type="entry name" value="Helicase_ATP-bd"/>
</dbReference>
<proteinExistence type="inferred from homology"/>
<dbReference type="InterPro" id="IPR041471">
    <property type="entry name" value="UvrB_inter"/>
</dbReference>
<dbReference type="InterPro" id="IPR011545">
    <property type="entry name" value="DEAD/DEAH_box_helicase_dom"/>
</dbReference>
<comment type="caution">
    <text evidence="12">The sequence shown here is derived from an EMBL/GenBank/DDBJ whole genome shotgun (WGS) entry which is preliminary data.</text>
</comment>
<keyword evidence="7 9" id="KW-0238">DNA-binding</keyword>
<organism evidence="12 13">
    <name type="scientific">Candidatus Cyrtobacter comes</name>
    <dbReference type="NCBI Taxonomy" id="675776"/>
    <lineage>
        <taxon>Bacteria</taxon>
        <taxon>Pseudomonadati</taxon>
        <taxon>Pseudomonadota</taxon>
        <taxon>Alphaproteobacteria</taxon>
        <taxon>Rickettsiales</taxon>
        <taxon>Candidatus Midichloriaceae</taxon>
        <taxon>Candidatus Cyrtobacter</taxon>
    </lineage>
</organism>
<dbReference type="Proteomes" id="UP001293791">
    <property type="component" value="Unassembled WGS sequence"/>
</dbReference>
<dbReference type="InterPro" id="IPR027417">
    <property type="entry name" value="P-loop_NTPase"/>
</dbReference>
<keyword evidence="4 9" id="KW-0378">Hydrolase</keyword>
<comment type="subcellular location">
    <subcellularLocation>
        <location evidence="9">Cytoplasm</location>
    </subcellularLocation>
</comment>
<evidence type="ECO:0000259" key="11">
    <source>
        <dbReference type="PROSITE" id="PS51194"/>
    </source>
</evidence>
<dbReference type="InterPro" id="IPR005118">
    <property type="entry name" value="TRCF_C"/>
</dbReference>
<feature type="domain" description="Helicase ATP-binding" evidence="10">
    <location>
        <begin position="552"/>
        <end position="715"/>
    </location>
</feature>
<evidence type="ECO:0000313" key="13">
    <source>
        <dbReference type="Proteomes" id="UP001293791"/>
    </source>
</evidence>
<dbReference type="SUPFAM" id="SSF52540">
    <property type="entry name" value="P-loop containing nucleoside triphosphate hydrolases"/>
    <property type="match status" value="3"/>
</dbReference>
<dbReference type="Gene3D" id="3.40.50.300">
    <property type="entry name" value="P-loop containing nucleotide triphosphate hydrolases"/>
    <property type="match status" value="2"/>
</dbReference>
<evidence type="ECO:0000256" key="3">
    <source>
        <dbReference type="ARBA" id="ARBA00022763"/>
    </source>
</evidence>
<keyword evidence="3 9" id="KW-0227">DNA damage</keyword>
<evidence type="ECO:0000256" key="1">
    <source>
        <dbReference type="ARBA" id="ARBA00022490"/>
    </source>
</evidence>
<dbReference type="Pfam" id="PF17757">
    <property type="entry name" value="UvrB_inter"/>
    <property type="match status" value="1"/>
</dbReference>
<dbReference type="HAMAP" id="MF_00969">
    <property type="entry name" value="TRCF"/>
    <property type="match status" value="1"/>
</dbReference>
<dbReference type="PANTHER" id="PTHR47964:SF1">
    <property type="entry name" value="ATP-DEPENDENT DNA HELICASE HOMOLOG RECG, CHLOROPLASTIC"/>
    <property type="match status" value="1"/>
</dbReference>
<dbReference type="Gene3D" id="3.90.1150.50">
    <property type="entry name" value="Transcription-repair-coupling factor, D7 domain"/>
    <property type="match status" value="1"/>
</dbReference>
<keyword evidence="6 9" id="KW-0067">ATP-binding</keyword>
<keyword evidence="13" id="KW-1185">Reference proteome</keyword>
<dbReference type="InterPro" id="IPR036101">
    <property type="entry name" value="CarD-like/TRCF_RID_sf"/>
</dbReference>
<comment type="similarity">
    <text evidence="9">In the N-terminal section; belongs to the UvrB family.</text>
</comment>
<dbReference type="InterPro" id="IPR037235">
    <property type="entry name" value="TRCF-like_C_D7"/>
</dbReference>
<protein>
    <recommendedName>
        <fullName evidence="9">Transcription-repair-coupling factor</fullName>
        <shortName evidence="9">TRCF</shortName>
        <ecNumber evidence="9">3.6.4.-</ecNumber>
    </recommendedName>
</protein>
<dbReference type="PANTHER" id="PTHR47964">
    <property type="entry name" value="ATP-DEPENDENT DNA HELICASE HOMOLOG RECG, CHLOROPLASTIC"/>
    <property type="match status" value="1"/>
</dbReference>
<dbReference type="SMART" id="SM00982">
    <property type="entry name" value="TRCF"/>
    <property type="match status" value="1"/>
</dbReference>
<dbReference type="SMART" id="SM01058">
    <property type="entry name" value="CarD_TRCF"/>
    <property type="match status" value="1"/>
</dbReference>
<evidence type="ECO:0000256" key="9">
    <source>
        <dbReference type="HAMAP-Rule" id="MF_00969"/>
    </source>
</evidence>
<dbReference type="Gene3D" id="3.40.50.11180">
    <property type="match status" value="1"/>
</dbReference>
<evidence type="ECO:0000256" key="8">
    <source>
        <dbReference type="ARBA" id="ARBA00023204"/>
    </source>
</evidence>
<dbReference type="InterPro" id="IPR047112">
    <property type="entry name" value="RecG/Mfd"/>
</dbReference>
<gene>
    <name evidence="9" type="primary">mfd</name>
    <name evidence="12" type="ORF">Cyrtocomes_00370</name>
</gene>
<dbReference type="Pfam" id="PF00271">
    <property type="entry name" value="Helicase_C"/>
    <property type="match status" value="1"/>
</dbReference>
<dbReference type="SMART" id="SM00487">
    <property type="entry name" value="DEXDc"/>
    <property type="match status" value="1"/>
</dbReference>
<dbReference type="Pfam" id="PF03461">
    <property type="entry name" value="TRCF"/>
    <property type="match status" value="1"/>
</dbReference>
<evidence type="ECO:0000256" key="2">
    <source>
        <dbReference type="ARBA" id="ARBA00022741"/>
    </source>
</evidence>
<evidence type="ECO:0000259" key="10">
    <source>
        <dbReference type="PROSITE" id="PS51192"/>
    </source>
</evidence>
<sequence length="1089" mass="123980">MLVIKVLNAIKKALISTNNIVVIIEDESLALEIEEFLPTIFPNISSFYFPSWDVPAYSGVSPSISTMHKRMHVLAEIDKQHIKPIIIITSLRALQQKVPSKLNYIKLKQNDEIQITKLTEILISYGYERSITAFSTGNFAIRGGVFDIIYHGGAVRLNFSEKKLESIKILDPLSQLSTKKLPEIEIFPLSEVILNSDSIENFKKNYLCKFKSQLEDVYKSITSQDHFPGIEHLLPFFYEPLECILTKMRDTHFVLECDFKDRIKANCSDLTERYEETLKYHDNPYKEVDIGSMYIQQEELLSFLDKTLNIEDFNYNTPSSYIAPPKEGVEISDYLEQIDSRYDIFITCDTKEKAKKINKILENSIKRNISVIINTNHKHSFVYDDKCFICSTNLFSFKDVKIKKAKKGMFMISLREGQIVVHKQYGIGRYLGLKILNLNGVMRDYIEIEYKNDDRLYVPVENLELVSSYSSEHEIEIKLDKLGGTQWQEKKNKVRKKIQIAAQQLLESAAFRKRSKANVLEISSETYSEFCSYFPFLETEDQASAIDEVLEDIRQYEPMDRLICADVGFGKTEVALRAICAAALGYNATQIALITPTTLLSRQHYKTLNERFANFPVKIGQLSKFTTVQEKKKIKDMLKEGKIDIVVGTHALLASDINFKNLGLVIVDEEQRFGVIQKEKIRNLTKNAHILTLSATPIPRTLQMGLLGIRSMSAISTPPLSRKPVNTFIVSTDSFAIKDVILMEKSRGGKVFYVIPRTSHISSIYDRLSKLLPELRVKVAHGAMSASELDGIMNQFYDGAFDILLSTNIVESGLDIPLANTIIVDNAHMFGLTQLHQLRGRVGRGAFSAYAYFIVPNINKISKEAKERMFSLKRFSGIGDGLGIAMDDLSHRGYGNLLGAEQSGNINEIGTELYQEMLQEAIESLKMDNEDNKDVNKEDWSPAINIGVQIHIPEFYIEDTELRLSVYREIASVKNSEQATLLLESLNDRFGVIPDEIYALFSVIEIKQLAKEVGIERLDAGDSAIILCLHNSFSVRHLINFIDQNLNFKLKPEGKIIFKYHHGSKIEASMFALKALERYFKKTKQIPML</sequence>
<dbReference type="InterPro" id="IPR004576">
    <property type="entry name" value="Mfd"/>
</dbReference>
<name>A0ABU5L797_9RICK</name>
<dbReference type="PROSITE" id="PS51192">
    <property type="entry name" value="HELICASE_ATP_BIND_1"/>
    <property type="match status" value="1"/>
</dbReference>
<evidence type="ECO:0000256" key="5">
    <source>
        <dbReference type="ARBA" id="ARBA00022806"/>
    </source>
</evidence>
<evidence type="ECO:0000256" key="6">
    <source>
        <dbReference type="ARBA" id="ARBA00022840"/>
    </source>
</evidence>
<dbReference type="EC" id="3.6.4.-" evidence="9"/>
<comment type="similarity">
    <text evidence="9">In the C-terminal section; belongs to the helicase family. RecG subfamily.</text>
</comment>
<keyword evidence="1 9" id="KW-0963">Cytoplasm</keyword>
<reference evidence="12 13" key="1">
    <citation type="submission" date="2023-02" db="EMBL/GenBank/DDBJ databases">
        <title>Host association and intracellularity evolved multiple times independently in the Rickettsiales.</title>
        <authorList>
            <person name="Castelli M."/>
            <person name="Nardi T."/>
            <person name="Gammuto L."/>
            <person name="Bellinzona G."/>
            <person name="Sabaneyeva E."/>
            <person name="Potekhin A."/>
            <person name="Serra V."/>
            <person name="Petroni G."/>
            <person name="Sassera D."/>
        </authorList>
    </citation>
    <scope>NUCLEOTIDE SEQUENCE [LARGE SCALE GENOMIC DNA]</scope>
    <source>
        <strain evidence="12 13">BOD18</strain>
    </source>
</reference>
<dbReference type="InterPro" id="IPR003711">
    <property type="entry name" value="CarD-like/TRCF_RID"/>
</dbReference>
<dbReference type="CDD" id="cd17991">
    <property type="entry name" value="DEXHc_TRCF"/>
    <property type="match status" value="1"/>
</dbReference>
<dbReference type="Pfam" id="PF02559">
    <property type="entry name" value="CarD_TRCF_RID"/>
    <property type="match status" value="1"/>
</dbReference>
<dbReference type="Pfam" id="PF00270">
    <property type="entry name" value="DEAD"/>
    <property type="match status" value="1"/>
</dbReference>
<dbReference type="EMBL" id="JARGYT010000015">
    <property type="protein sequence ID" value="MDZ5762004.1"/>
    <property type="molecule type" value="Genomic_DNA"/>
</dbReference>
<dbReference type="Gene3D" id="2.40.10.170">
    <property type="match status" value="1"/>
</dbReference>
<keyword evidence="2 9" id="KW-0547">Nucleotide-binding</keyword>
<dbReference type="Gene3D" id="3.30.2060.10">
    <property type="entry name" value="Penicillin-binding protein 1b domain"/>
    <property type="match status" value="1"/>
</dbReference>
<dbReference type="InterPro" id="IPR001650">
    <property type="entry name" value="Helicase_C-like"/>
</dbReference>
<keyword evidence="5" id="KW-0347">Helicase</keyword>
<comment type="function">
    <text evidence="9">Couples transcription and DNA repair by recognizing RNA polymerase (RNAP) stalled at DNA lesions. Mediates ATP-dependent release of RNAP and its truncated transcript from the DNA, and recruitment of nucleotide excision repair machinery to the damaged site.</text>
</comment>
<dbReference type="PROSITE" id="PS51194">
    <property type="entry name" value="HELICASE_CTER"/>
    <property type="match status" value="1"/>
</dbReference>
<evidence type="ECO:0000256" key="7">
    <source>
        <dbReference type="ARBA" id="ARBA00023125"/>
    </source>
</evidence>
<dbReference type="SUPFAM" id="SSF141259">
    <property type="entry name" value="CarD-like"/>
    <property type="match status" value="1"/>
</dbReference>
<dbReference type="SMART" id="SM00490">
    <property type="entry name" value="HELICc"/>
    <property type="match status" value="1"/>
</dbReference>
<evidence type="ECO:0000256" key="4">
    <source>
        <dbReference type="ARBA" id="ARBA00022801"/>
    </source>
</evidence>